<dbReference type="PANTHER" id="PTHR35518">
    <property type="entry name" value="MAINTENANCE OF TELOMOERE CAPPING"/>
    <property type="match status" value="1"/>
</dbReference>
<dbReference type="InterPro" id="IPR051008">
    <property type="entry name" value="Telomere_Capping_Maintenance"/>
</dbReference>
<dbReference type="AlphaFoldDB" id="A0A0J9X2Q5"/>
<dbReference type="Pfam" id="PF25506">
    <property type="entry name" value="TIM-barrel_MTC6"/>
    <property type="match status" value="1"/>
</dbReference>
<evidence type="ECO:0000256" key="1">
    <source>
        <dbReference type="ARBA" id="ARBA00004479"/>
    </source>
</evidence>
<evidence type="ECO:0000256" key="9">
    <source>
        <dbReference type="ARBA" id="ARBA00039865"/>
    </source>
</evidence>
<dbReference type="EMBL" id="CCBN010000001">
    <property type="protein sequence ID" value="CDO51353.1"/>
    <property type="molecule type" value="Genomic_DNA"/>
</dbReference>
<keyword evidence="13" id="KW-1185">Reference proteome</keyword>
<dbReference type="Proteomes" id="UP000242525">
    <property type="component" value="Unassembled WGS sequence"/>
</dbReference>
<feature type="transmembrane region" description="Helical" evidence="10">
    <location>
        <begin position="457"/>
        <end position="477"/>
    </location>
</feature>
<sequence>MSRAAAEDTIRSVSSITSVQTLAQAHVIRDGPTAGALYLGLDFGTDPSGLAAEQVKDLLLVGYNSLWINVDLENLELSHVKRTVGEDQANNSSEQIGYFHKRDSSLESFFDNVDEYLEDTDYEIIQNVIHINVNLLNRSDNRAWTSTDLEQQVNVLNDMIRDRLDNGTIYEYNSSQHFNISQGLPSVNEFLSVQQKRVFFTYTSSINDPGVNITQLNQTLLIPNFARVANIVPIINTNGVEGDNLVYNKSMPGCPINRSTELPAVRLSMDDTTGILGLRNCGYLPLLNLSSFSYTPTKEEHDLQDTLVDLSNYNIWTWTHFTQPRSTYRCAVMESDGWHSEPCSSQHRALCVSTHNASTFVLSETEANYTYADRTCAELSGPDAPYNFTLPRSVVLNAAIYNQIQEMENTSYPIWIDFNSLQTKDCWVTGGPTSQCPFYSNNLVNSPTKTQWNRNKVALLTIACVITFVLVGIILFLRLDHLPIRNNENKWKKLMLKYKNSQYKGVPS</sequence>
<dbReference type="InterPro" id="IPR057530">
    <property type="entry name" value="TIM-barrel_MTC6"/>
</dbReference>
<comment type="caution">
    <text evidence="12">The sequence shown here is derived from an EMBL/GenBank/DDBJ whole genome shotgun (WGS) entry which is preliminary data.</text>
</comment>
<evidence type="ECO:0000256" key="5">
    <source>
        <dbReference type="ARBA" id="ARBA00023136"/>
    </source>
</evidence>
<dbReference type="InterPro" id="IPR016187">
    <property type="entry name" value="CTDL_fold"/>
</dbReference>
<proteinExistence type="inferred from homology"/>
<evidence type="ECO:0000256" key="8">
    <source>
        <dbReference type="ARBA" id="ARBA00038159"/>
    </source>
</evidence>
<keyword evidence="6" id="KW-0325">Glycoprotein</keyword>
<dbReference type="PANTHER" id="PTHR35518:SF2">
    <property type="entry name" value="MAINTENANCE OF TELOMERE CAPPING PROTEIN 6"/>
    <property type="match status" value="1"/>
</dbReference>
<dbReference type="PROSITE" id="PS00615">
    <property type="entry name" value="C_TYPE_LECTIN_1"/>
    <property type="match status" value="1"/>
</dbReference>
<comment type="subcellular location">
    <subcellularLocation>
        <location evidence="1">Membrane</location>
        <topology evidence="1">Single-pass type I membrane protein</topology>
    </subcellularLocation>
</comment>
<name>A0A0J9X2Q5_GEOCN</name>
<dbReference type="OrthoDB" id="5573651at2759"/>
<evidence type="ECO:0000256" key="4">
    <source>
        <dbReference type="ARBA" id="ARBA00022989"/>
    </source>
</evidence>
<protein>
    <recommendedName>
        <fullName evidence="9">Maintenance of telomere capping protein 6</fullName>
    </recommendedName>
</protein>
<evidence type="ECO:0000259" key="11">
    <source>
        <dbReference type="Pfam" id="PF25506"/>
    </source>
</evidence>
<evidence type="ECO:0000256" key="2">
    <source>
        <dbReference type="ARBA" id="ARBA00022692"/>
    </source>
</evidence>
<organism evidence="12 13">
    <name type="scientific">Geotrichum candidum</name>
    <name type="common">Oospora lactis</name>
    <name type="synonym">Dipodascus geotrichum</name>
    <dbReference type="NCBI Taxonomy" id="1173061"/>
    <lineage>
        <taxon>Eukaryota</taxon>
        <taxon>Fungi</taxon>
        <taxon>Dikarya</taxon>
        <taxon>Ascomycota</taxon>
        <taxon>Saccharomycotina</taxon>
        <taxon>Dipodascomycetes</taxon>
        <taxon>Dipodascales</taxon>
        <taxon>Dipodascaceae</taxon>
        <taxon>Geotrichum</taxon>
    </lineage>
</organism>
<evidence type="ECO:0000256" key="10">
    <source>
        <dbReference type="SAM" id="Phobius"/>
    </source>
</evidence>
<reference evidence="12" key="1">
    <citation type="submission" date="2014-03" db="EMBL/GenBank/DDBJ databases">
        <authorList>
            <person name="Casaregola S."/>
        </authorList>
    </citation>
    <scope>NUCLEOTIDE SEQUENCE [LARGE SCALE GENOMIC DNA]</scope>
    <source>
        <strain evidence="12">CLIB 918</strain>
    </source>
</reference>
<keyword evidence="5 10" id="KW-0472">Membrane</keyword>
<evidence type="ECO:0000256" key="3">
    <source>
        <dbReference type="ARBA" id="ARBA00022729"/>
    </source>
</evidence>
<dbReference type="GO" id="GO:0016020">
    <property type="term" value="C:membrane"/>
    <property type="evidence" value="ECO:0007669"/>
    <property type="project" value="UniProtKB-SubCell"/>
</dbReference>
<comment type="similarity">
    <text evidence="8">Belongs to the MTC6 family.</text>
</comment>
<dbReference type="STRING" id="1173061.A0A0J9X2Q5"/>
<keyword evidence="4 10" id="KW-1133">Transmembrane helix</keyword>
<feature type="domain" description="MTC6 partial TIM-barrel" evidence="11">
    <location>
        <begin position="53"/>
        <end position="229"/>
    </location>
</feature>
<comment type="function">
    <text evidence="7">May be involved in telomere capping.</text>
</comment>
<evidence type="ECO:0000256" key="7">
    <source>
        <dbReference type="ARBA" id="ARBA00037703"/>
    </source>
</evidence>
<dbReference type="InterPro" id="IPR018378">
    <property type="entry name" value="C-type_lectin_CS"/>
</dbReference>
<accession>A0A0J9X2Q5</accession>
<evidence type="ECO:0000256" key="6">
    <source>
        <dbReference type="ARBA" id="ARBA00023180"/>
    </source>
</evidence>
<evidence type="ECO:0000313" key="13">
    <source>
        <dbReference type="Proteomes" id="UP000242525"/>
    </source>
</evidence>
<dbReference type="SUPFAM" id="SSF56436">
    <property type="entry name" value="C-type lectin-like"/>
    <property type="match status" value="1"/>
</dbReference>
<keyword evidence="2 10" id="KW-0812">Transmembrane</keyword>
<evidence type="ECO:0000313" key="12">
    <source>
        <dbReference type="EMBL" id="CDO51353.1"/>
    </source>
</evidence>
<keyword evidence="3" id="KW-0732">Signal</keyword>
<gene>
    <name evidence="12" type="ORF">BN980_GECA01s04905g</name>
</gene>